<evidence type="ECO:0000259" key="6">
    <source>
        <dbReference type="Pfam" id="PF01699"/>
    </source>
</evidence>
<feature type="transmembrane region" description="Helical" evidence="5">
    <location>
        <begin position="166"/>
        <end position="185"/>
    </location>
</feature>
<keyword evidence="4 5" id="KW-0472">Membrane</keyword>
<feature type="transmembrane region" description="Helical" evidence="5">
    <location>
        <begin position="197"/>
        <end position="220"/>
    </location>
</feature>
<evidence type="ECO:0000313" key="8">
    <source>
        <dbReference type="Proteomes" id="UP000177763"/>
    </source>
</evidence>
<dbReference type="PANTHER" id="PTHR10846">
    <property type="entry name" value="SODIUM/POTASSIUM/CALCIUM EXCHANGER"/>
    <property type="match status" value="1"/>
</dbReference>
<sequence>MVLNVIVLLVATLALIKTVDIFISSSSKIARHINISEYTIGFLLIAVATSLPELMVGITSAIQKNPILSYGTVIGSNIALMTIVLAIPVFISGAMSTRTILNTKDIYYSIIFSVLPVVLIFDKTLSRIDGLILLASYVLYFYIVFKKDQSLESVDKKLKRPEFLKQIGVFLISLTLILISSELIVRSASELSIKLGWSLSFIGLTVVAVGTSLPEITYAISAVKGRHEQEVMGNTVGSLVANSSLVLGVTALIYPITNTKIFSTIFLVFTMLIFLRFIRTKEKIDRLEAGILLLVYGLFVTLEFYLQ</sequence>
<feature type="transmembrane region" description="Helical" evidence="5">
    <location>
        <begin position="35"/>
        <end position="55"/>
    </location>
</feature>
<dbReference type="EMBL" id="MEVN01000034">
    <property type="protein sequence ID" value="OGC56600.1"/>
    <property type="molecule type" value="Genomic_DNA"/>
</dbReference>
<dbReference type="InterPro" id="IPR004481">
    <property type="entry name" value="K/Na/Ca-exchanger"/>
</dbReference>
<evidence type="ECO:0000256" key="4">
    <source>
        <dbReference type="ARBA" id="ARBA00023136"/>
    </source>
</evidence>
<gene>
    <name evidence="7" type="ORF">A3H26_01765</name>
</gene>
<evidence type="ECO:0000256" key="2">
    <source>
        <dbReference type="ARBA" id="ARBA00022692"/>
    </source>
</evidence>
<reference evidence="7 8" key="1">
    <citation type="journal article" date="2016" name="Nat. Commun.">
        <title>Thousands of microbial genomes shed light on interconnected biogeochemical processes in an aquifer system.</title>
        <authorList>
            <person name="Anantharaman K."/>
            <person name="Brown C.T."/>
            <person name="Hug L.A."/>
            <person name="Sharon I."/>
            <person name="Castelle C.J."/>
            <person name="Probst A.J."/>
            <person name="Thomas B.C."/>
            <person name="Singh A."/>
            <person name="Wilkins M.J."/>
            <person name="Karaoz U."/>
            <person name="Brodie E.L."/>
            <person name="Williams K.H."/>
            <person name="Hubbard S.S."/>
            <person name="Banfield J.F."/>
        </authorList>
    </citation>
    <scope>NUCLEOTIDE SEQUENCE [LARGE SCALE GENOMIC DNA]</scope>
</reference>
<name>A0A1F4VI21_UNCKA</name>
<evidence type="ECO:0000256" key="5">
    <source>
        <dbReference type="SAM" id="Phobius"/>
    </source>
</evidence>
<dbReference type="STRING" id="1802630.A3H26_01765"/>
<protein>
    <recommendedName>
        <fullName evidence="6">Sodium/calcium exchanger membrane region domain-containing protein</fullName>
    </recommendedName>
</protein>
<dbReference type="Proteomes" id="UP000177763">
    <property type="component" value="Unassembled WGS sequence"/>
</dbReference>
<comment type="subcellular location">
    <subcellularLocation>
        <location evidence="1">Membrane</location>
        <topology evidence="1">Multi-pass membrane protein</topology>
    </subcellularLocation>
</comment>
<dbReference type="GO" id="GO:0005886">
    <property type="term" value="C:plasma membrane"/>
    <property type="evidence" value="ECO:0007669"/>
    <property type="project" value="TreeGrafter"/>
</dbReference>
<dbReference type="GO" id="GO:0005262">
    <property type="term" value="F:calcium channel activity"/>
    <property type="evidence" value="ECO:0007669"/>
    <property type="project" value="TreeGrafter"/>
</dbReference>
<feature type="domain" description="Sodium/calcium exchanger membrane region" evidence="6">
    <location>
        <begin position="166"/>
        <end position="302"/>
    </location>
</feature>
<feature type="transmembrane region" description="Helical" evidence="5">
    <location>
        <begin position="6"/>
        <end position="23"/>
    </location>
</feature>
<dbReference type="AlphaFoldDB" id="A0A1F4VI21"/>
<dbReference type="GO" id="GO:0008273">
    <property type="term" value="F:calcium, potassium:sodium antiporter activity"/>
    <property type="evidence" value="ECO:0007669"/>
    <property type="project" value="TreeGrafter"/>
</dbReference>
<evidence type="ECO:0000256" key="1">
    <source>
        <dbReference type="ARBA" id="ARBA00004141"/>
    </source>
</evidence>
<dbReference type="GO" id="GO:0006874">
    <property type="term" value="P:intracellular calcium ion homeostasis"/>
    <property type="evidence" value="ECO:0007669"/>
    <property type="project" value="TreeGrafter"/>
</dbReference>
<keyword evidence="3 5" id="KW-1133">Transmembrane helix</keyword>
<feature type="transmembrane region" description="Helical" evidence="5">
    <location>
        <begin position="106"/>
        <end position="122"/>
    </location>
</feature>
<comment type="caution">
    <text evidence="7">The sequence shown here is derived from an EMBL/GenBank/DDBJ whole genome shotgun (WGS) entry which is preliminary data.</text>
</comment>
<dbReference type="Pfam" id="PF01699">
    <property type="entry name" value="Na_Ca_ex"/>
    <property type="match status" value="2"/>
</dbReference>
<accession>A0A1F4VI21</accession>
<dbReference type="Gene3D" id="1.20.1420.30">
    <property type="entry name" value="NCX, central ion-binding region"/>
    <property type="match status" value="1"/>
</dbReference>
<feature type="transmembrane region" description="Helical" evidence="5">
    <location>
        <begin position="232"/>
        <end position="255"/>
    </location>
</feature>
<feature type="transmembrane region" description="Helical" evidence="5">
    <location>
        <begin position="261"/>
        <end position="278"/>
    </location>
</feature>
<feature type="transmembrane region" description="Helical" evidence="5">
    <location>
        <begin position="67"/>
        <end position="94"/>
    </location>
</feature>
<feature type="transmembrane region" description="Helical" evidence="5">
    <location>
        <begin position="290"/>
        <end position="306"/>
    </location>
</feature>
<evidence type="ECO:0000313" key="7">
    <source>
        <dbReference type="EMBL" id="OGC56600.1"/>
    </source>
</evidence>
<feature type="domain" description="Sodium/calcium exchanger membrane region" evidence="6">
    <location>
        <begin position="5"/>
        <end position="145"/>
    </location>
</feature>
<evidence type="ECO:0000256" key="3">
    <source>
        <dbReference type="ARBA" id="ARBA00022989"/>
    </source>
</evidence>
<proteinExistence type="predicted"/>
<feature type="transmembrane region" description="Helical" evidence="5">
    <location>
        <begin position="128"/>
        <end position="145"/>
    </location>
</feature>
<dbReference type="InterPro" id="IPR044880">
    <property type="entry name" value="NCX_ion-bd_dom_sf"/>
</dbReference>
<organism evidence="7 8">
    <name type="scientific">candidate division WWE3 bacterium RIFCSPLOWO2_12_FULL_36_10</name>
    <dbReference type="NCBI Taxonomy" id="1802630"/>
    <lineage>
        <taxon>Bacteria</taxon>
        <taxon>Katanobacteria</taxon>
    </lineage>
</organism>
<dbReference type="PANTHER" id="PTHR10846:SF8">
    <property type="entry name" value="INNER MEMBRANE PROTEIN YRBG"/>
    <property type="match status" value="1"/>
</dbReference>
<keyword evidence="2 5" id="KW-0812">Transmembrane</keyword>
<dbReference type="InterPro" id="IPR004837">
    <property type="entry name" value="NaCa_Exmemb"/>
</dbReference>